<dbReference type="Pfam" id="PF01645">
    <property type="entry name" value="Glu_synthase"/>
    <property type="match status" value="1"/>
</dbReference>
<dbReference type="CDD" id="cd02808">
    <property type="entry name" value="GltS_FMN"/>
    <property type="match status" value="1"/>
</dbReference>
<dbReference type="PANTHER" id="PTHR43819:SF1">
    <property type="entry name" value="ARCHAEAL-TYPE GLUTAMATE SYNTHASE [NADPH]"/>
    <property type="match status" value="1"/>
</dbReference>
<dbReference type="InterPro" id="IPR002932">
    <property type="entry name" value="Glu_synthdom"/>
</dbReference>
<keyword evidence="6" id="KW-1185">Reference proteome</keyword>
<evidence type="ECO:0000313" key="5">
    <source>
        <dbReference type="EMBL" id="ADU50889.1"/>
    </source>
</evidence>
<dbReference type="eggNOG" id="COG1304">
    <property type="taxonomic scope" value="Bacteria"/>
</dbReference>
<feature type="domain" description="Glutamate synthase" evidence="4">
    <location>
        <begin position="132"/>
        <end position="441"/>
    </location>
</feature>
<dbReference type="InterPro" id="IPR013785">
    <property type="entry name" value="Aldolase_TIM"/>
</dbReference>
<dbReference type="RefSeq" id="WP_013495194.1">
    <property type="nucleotide sequence ID" value="NC_014831.1"/>
</dbReference>
<dbReference type="EMBL" id="CP002344">
    <property type="protein sequence ID" value="ADU50889.1"/>
    <property type="molecule type" value="Genomic_DNA"/>
</dbReference>
<keyword evidence="3" id="KW-0812">Transmembrane</keyword>
<dbReference type="PIRSF" id="PIRSF006429">
    <property type="entry name" value="GOGAT_lg_2"/>
    <property type="match status" value="1"/>
</dbReference>
<dbReference type="GO" id="GO:0006537">
    <property type="term" value="P:glutamate biosynthetic process"/>
    <property type="evidence" value="ECO:0007669"/>
    <property type="project" value="InterPro"/>
</dbReference>
<keyword evidence="3" id="KW-0472">Membrane</keyword>
<evidence type="ECO:0000256" key="2">
    <source>
        <dbReference type="PIRNR" id="PIRNR006429"/>
    </source>
</evidence>
<organism evidence="5 6">
    <name type="scientific">Thermaerobacter marianensis (strain ATCC 700841 / DSM 12885 / JCM 10246 / 7p75a)</name>
    <dbReference type="NCBI Taxonomy" id="644966"/>
    <lineage>
        <taxon>Bacteria</taxon>
        <taxon>Bacillati</taxon>
        <taxon>Bacillota</taxon>
        <taxon>Clostridia</taxon>
        <taxon>Eubacteriales</taxon>
        <taxon>Clostridiales Family XVII. Incertae Sedis</taxon>
        <taxon>Thermaerobacter</taxon>
    </lineage>
</organism>
<dbReference type="KEGG" id="tmr:Tmar_0774"/>
<feature type="transmembrane region" description="Helical" evidence="3">
    <location>
        <begin position="12"/>
        <end position="35"/>
    </location>
</feature>
<comment type="similarity">
    <text evidence="1 2">Belongs to the glutamate synthase family.</text>
</comment>
<accession>E6SII3</accession>
<name>E6SII3_THEM7</name>
<dbReference type="GO" id="GO:0015930">
    <property type="term" value="F:glutamate synthase activity"/>
    <property type="evidence" value="ECO:0007669"/>
    <property type="project" value="InterPro"/>
</dbReference>
<dbReference type="InterPro" id="IPR024188">
    <property type="entry name" value="GltB"/>
</dbReference>
<dbReference type="HOGENOM" id="CLU_023342_2_1_9"/>
<keyword evidence="3" id="KW-1133">Transmembrane helix</keyword>
<dbReference type="Proteomes" id="UP000008915">
    <property type="component" value="Chromosome"/>
</dbReference>
<dbReference type="Gene3D" id="3.20.20.70">
    <property type="entry name" value="Aldolase class I"/>
    <property type="match status" value="1"/>
</dbReference>
<evidence type="ECO:0000313" key="6">
    <source>
        <dbReference type="Proteomes" id="UP000008915"/>
    </source>
</evidence>
<reference evidence="5 6" key="1">
    <citation type="journal article" date="2010" name="Stand. Genomic Sci.">
        <title>Complete genome sequence of Thermaerobacter marianensis type strain (7p75a).</title>
        <authorList>
            <person name="Han C."/>
            <person name="Gu W."/>
            <person name="Zhang X."/>
            <person name="Lapidus A."/>
            <person name="Nolan M."/>
            <person name="Copeland A."/>
            <person name="Lucas S."/>
            <person name="Del Rio T.G."/>
            <person name="Tice H."/>
            <person name="Cheng J.F."/>
            <person name="Tapia R."/>
            <person name="Goodwin L."/>
            <person name="Pitluck S."/>
            <person name="Pagani I."/>
            <person name="Ivanova N."/>
            <person name="Mavromatis K."/>
            <person name="Mikhailova N."/>
            <person name="Pati A."/>
            <person name="Chen A."/>
            <person name="Palaniappan K."/>
            <person name="Land M."/>
            <person name="Hauser L."/>
            <person name="Chang Y.J."/>
            <person name="Jeffries C.D."/>
            <person name="Schneider S."/>
            <person name="Rohde M."/>
            <person name="Goker M."/>
            <person name="Pukall R."/>
            <person name="Woyke T."/>
            <person name="Bristow J."/>
            <person name="Eisen J.A."/>
            <person name="Markowitz V."/>
            <person name="Hugenholtz P."/>
            <person name="Kyrpides N.C."/>
            <person name="Klenk H.P."/>
            <person name="Detter J.C."/>
        </authorList>
    </citation>
    <scope>NUCLEOTIDE SEQUENCE [LARGE SCALE GENOMIC DNA]</scope>
    <source>
        <strain evidence="6">ATCC 700841 / DSM 12885 / JCM 10246 / 7p75a</strain>
    </source>
</reference>
<evidence type="ECO:0000259" key="4">
    <source>
        <dbReference type="Pfam" id="PF01645"/>
    </source>
</evidence>
<evidence type="ECO:0000256" key="3">
    <source>
        <dbReference type="SAM" id="Phobius"/>
    </source>
</evidence>
<proteinExistence type="inferred from homology"/>
<reference evidence="6" key="2">
    <citation type="journal article" date="2010" name="Stand. Genomic Sci.">
        <title>Complete genome sequence of Thermaerobacter marianensis type strain (7p75aT).</title>
        <authorList>
            <person name="Han C."/>
            <person name="Gu W."/>
            <person name="Zhang X."/>
            <person name="Lapidus A."/>
            <person name="Nolan M."/>
            <person name="Copeland A."/>
            <person name="Lucas S."/>
            <person name="Glavina Del Rio T."/>
            <person name="Tice H."/>
            <person name="Cheng J."/>
            <person name="Tapia R."/>
            <person name="Goodwin L."/>
            <person name="Pitluck S."/>
            <person name="Pagani I."/>
            <person name="Ivanova N."/>
            <person name="Mavromatis K."/>
            <person name="Mikhailova N."/>
            <person name="Pati A."/>
            <person name="Chen A."/>
            <person name="Palaniappan K."/>
            <person name="Land M."/>
            <person name="Hauser L."/>
            <person name="Chang Y."/>
            <person name="Jeffries C."/>
            <person name="Schneider S."/>
            <person name="Rohde M."/>
            <person name="Goker M."/>
            <person name="Pukall R."/>
            <person name="Woyke T."/>
            <person name="Bristow J."/>
            <person name="Eisen J."/>
            <person name="Markowitz V."/>
            <person name="Hugenholtz P."/>
            <person name="Kyrpides N."/>
            <person name="Klenk H."/>
            <person name="Detter J."/>
        </authorList>
    </citation>
    <scope>NUCLEOTIDE SEQUENCE [LARGE SCALE GENOMIC DNA]</scope>
    <source>
        <strain evidence="6">ATCC 700841 / DSM 12885 / JCM 10246 / 7p75a</strain>
    </source>
</reference>
<evidence type="ECO:0000256" key="1">
    <source>
        <dbReference type="ARBA" id="ARBA00009716"/>
    </source>
</evidence>
<sequence>MQTAGVAAEFGLLFAAALAAVLAGLAMAVLAAWALRRVMADRLVDGAIRRLLKTPYPENLWDLVIGMTRVPPTTLLEVELRADKGELLERPLGGLTRVSRWEDVAFNPAQLARPPLPPEARIDTSTVIGPRAARPLRLETPLLVSAMGYGVGVNKAFALALARGAHMAGTAYNAGSGPVLPELLDSRGPLILQFTGASWNRDPGQLARASMVEIRLGHGARAGLGRWIRTDRIPAEARSLMGGEGAEHMILDAPLPESRDPQAFRDLIERLRRWTGGAPVAVKLVATHDLERDLLAVVEAGADVIALDGSEGGTRETPPVLADDFGIPTLHALVRAVALLEAAGVRQQVSLIVGGGLRTPGEALKALALGADAVYLGTVVMMAATHGQLSKAIPFEPITQLVWATGRLAGRFNPEDGARTVANFLRACTLEMAEAARALGKDSLRAIDRSDLVARTPDAARMFGLPPSWRPPGSRAP</sequence>
<dbReference type="STRING" id="644966.Tmar_0774"/>
<protein>
    <submittedName>
        <fullName evidence="5">Ferredoxin-dependent glutamate synthase</fullName>
    </submittedName>
</protein>
<dbReference type="AlphaFoldDB" id="E6SII3"/>
<dbReference type="SUPFAM" id="SSF51395">
    <property type="entry name" value="FMN-linked oxidoreductases"/>
    <property type="match status" value="1"/>
</dbReference>
<dbReference type="PANTHER" id="PTHR43819">
    <property type="entry name" value="ARCHAEAL-TYPE GLUTAMATE SYNTHASE [NADPH]"/>
    <property type="match status" value="1"/>
</dbReference>
<gene>
    <name evidence="5" type="ordered locus">Tmar_0774</name>
</gene>